<dbReference type="SMART" id="SM00267">
    <property type="entry name" value="GGDEF"/>
    <property type="match status" value="1"/>
</dbReference>
<feature type="transmembrane region" description="Helical" evidence="1">
    <location>
        <begin position="120"/>
        <end position="141"/>
    </location>
</feature>
<evidence type="ECO:0000313" key="4">
    <source>
        <dbReference type="EMBL" id="GIM88628.1"/>
    </source>
</evidence>
<dbReference type="InterPro" id="IPR043128">
    <property type="entry name" value="Rev_trsase/Diguanyl_cyclase"/>
</dbReference>
<dbReference type="CDD" id="cd01948">
    <property type="entry name" value="EAL"/>
    <property type="match status" value="1"/>
</dbReference>
<dbReference type="PANTHER" id="PTHR44757">
    <property type="entry name" value="DIGUANYLATE CYCLASE DGCP"/>
    <property type="match status" value="1"/>
</dbReference>
<evidence type="ECO:0000259" key="3">
    <source>
        <dbReference type="PROSITE" id="PS50887"/>
    </source>
</evidence>
<reference evidence="4 5" key="1">
    <citation type="submission" date="2021-03" db="EMBL/GenBank/DDBJ databases">
        <title>Whole genome shotgun sequence of Actinoplanes toevensis NBRC 105298.</title>
        <authorList>
            <person name="Komaki H."/>
            <person name="Tamura T."/>
        </authorList>
    </citation>
    <scope>NUCLEOTIDE SEQUENCE [LARGE SCALE GENOMIC DNA]</scope>
    <source>
        <strain evidence="4 5">NBRC 105298</strain>
    </source>
</reference>
<dbReference type="PANTHER" id="PTHR44757:SF2">
    <property type="entry name" value="BIOFILM ARCHITECTURE MAINTENANCE PROTEIN MBAA"/>
    <property type="match status" value="1"/>
</dbReference>
<dbReference type="Pfam" id="PF00990">
    <property type="entry name" value="GGDEF"/>
    <property type="match status" value="1"/>
</dbReference>
<accession>A0A919T3L9</accession>
<dbReference type="InterPro" id="IPR029787">
    <property type="entry name" value="Nucleotide_cyclase"/>
</dbReference>
<feature type="domain" description="EAL" evidence="2">
    <location>
        <begin position="524"/>
        <end position="779"/>
    </location>
</feature>
<name>A0A919T3L9_9ACTN</name>
<feature type="domain" description="GGDEF" evidence="3">
    <location>
        <begin position="384"/>
        <end position="515"/>
    </location>
</feature>
<dbReference type="SUPFAM" id="SSF141868">
    <property type="entry name" value="EAL domain-like"/>
    <property type="match status" value="1"/>
</dbReference>
<dbReference type="InterPro" id="IPR001633">
    <property type="entry name" value="EAL_dom"/>
</dbReference>
<dbReference type="InterPro" id="IPR035919">
    <property type="entry name" value="EAL_sf"/>
</dbReference>
<dbReference type="EMBL" id="BOQN01000005">
    <property type="protein sequence ID" value="GIM88628.1"/>
    <property type="molecule type" value="Genomic_DNA"/>
</dbReference>
<comment type="caution">
    <text evidence="4">The sequence shown here is derived from an EMBL/GenBank/DDBJ whole genome shotgun (WGS) entry which is preliminary data.</text>
</comment>
<dbReference type="NCBIfam" id="TIGR00254">
    <property type="entry name" value="GGDEF"/>
    <property type="match status" value="1"/>
</dbReference>
<dbReference type="AlphaFoldDB" id="A0A919T3L9"/>
<dbReference type="Pfam" id="PF00563">
    <property type="entry name" value="EAL"/>
    <property type="match status" value="1"/>
</dbReference>
<dbReference type="Gene3D" id="3.30.70.270">
    <property type="match status" value="1"/>
</dbReference>
<protein>
    <recommendedName>
        <fullName evidence="6">Diguanylate cyclase/phosphodiesterase</fullName>
    </recommendedName>
</protein>
<evidence type="ECO:0000256" key="1">
    <source>
        <dbReference type="SAM" id="Phobius"/>
    </source>
</evidence>
<dbReference type="Proteomes" id="UP000677082">
    <property type="component" value="Unassembled WGS sequence"/>
</dbReference>
<dbReference type="PROSITE" id="PS50887">
    <property type="entry name" value="GGDEF"/>
    <property type="match status" value="1"/>
</dbReference>
<dbReference type="SMART" id="SM00052">
    <property type="entry name" value="EAL"/>
    <property type="match status" value="1"/>
</dbReference>
<evidence type="ECO:0008006" key="6">
    <source>
        <dbReference type="Google" id="ProtNLM"/>
    </source>
</evidence>
<feature type="transmembrane region" description="Helical" evidence="1">
    <location>
        <begin position="153"/>
        <end position="175"/>
    </location>
</feature>
<keyword evidence="5" id="KW-1185">Reference proteome</keyword>
<keyword evidence="1" id="KW-0472">Membrane</keyword>
<dbReference type="InterPro" id="IPR052155">
    <property type="entry name" value="Biofilm_reg_signaling"/>
</dbReference>
<organism evidence="4 5">
    <name type="scientific">Paractinoplanes toevensis</name>
    <dbReference type="NCBI Taxonomy" id="571911"/>
    <lineage>
        <taxon>Bacteria</taxon>
        <taxon>Bacillati</taxon>
        <taxon>Actinomycetota</taxon>
        <taxon>Actinomycetes</taxon>
        <taxon>Micromonosporales</taxon>
        <taxon>Micromonosporaceae</taxon>
        <taxon>Paractinoplanes</taxon>
    </lineage>
</organism>
<keyword evidence="1" id="KW-1133">Transmembrane helix</keyword>
<feature type="transmembrane region" description="Helical" evidence="1">
    <location>
        <begin position="58"/>
        <end position="77"/>
    </location>
</feature>
<keyword evidence="1" id="KW-0812">Transmembrane</keyword>
<feature type="transmembrane region" description="Helical" evidence="1">
    <location>
        <begin position="28"/>
        <end position="46"/>
    </location>
</feature>
<dbReference type="InterPro" id="IPR000160">
    <property type="entry name" value="GGDEF_dom"/>
</dbReference>
<feature type="transmembrane region" description="Helical" evidence="1">
    <location>
        <begin position="89"/>
        <end position="108"/>
    </location>
</feature>
<dbReference type="PROSITE" id="PS50883">
    <property type="entry name" value="EAL"/>
    <property type="match status" value="1"/>
</dbReference>
<gene>
    <name evidence="4" type="ORF">Ato02nite_004210</name>
</gene>
<proteinExistence type="predicted"/>
<evidence type="ECO:0000259" key="2">
    <source>
        <dbReference type="PROSITE" id="PS50883"/>
    </source>
</evidence>
<feature type="transmembrane region" description="Helical" evidence="1">
    <location>
        <begin position="187"/>
        <end position="208"/>
    </location>
</feature>
<feature type="transmembrane region" description="Helical" evidence="1">
    <location>
        <begin position="220"/>
        <end position="239"/>
    </location>
</feature>
<dbReference type="SUPFAM" id="SSF55073">
    <property type="entry name" value="Nucleotide cyclase"/>
    <property type="match status" value="1"/>
</dbReference>
<evidence type="ECO:0000313" key="5">
    <source>
        <dbReference type="Proteomes" id="UP000677082"/>
    </source>
</evidence>
<dbReference type="CDD" id="cd01949">
    <property type="entry name" value="GGDEF"/>
    <property type="match status" value="1"/>
</dbReference>
<dbReference type="Gene3D" id="3.20.20.450">
    <property type="entry name" value="EAL domain"/>
    <property type="match status" value="1"/>
</dbReference>
<sequence length="786" mass="84681">MGKFLMSTAFATELATVSTAPLLRRVDGVTALTLALVAFEVGWVLVGLRHEWPHPGFGWLPVVAIAALAAYACWKASVRLDLAAATRRFWRTLALACAVLTVGEVSNMRDALGGPEPTQYISPLTLGILVVVVLIMIWAMLRLPVWQRTRGDWTRFGLDAGVLLITCGGLLWRLWLHAGGAWSRQNLAMLAVCALALVAVIALVKVTFAGTGGLNRRSLHVLAGGVALAAMSGALSPLFAEHPYLTTSFLAGPVSGLATVIAAGLQIRSAGPATECRPDQRFSVLPYIAVAAMTALLVAGEFDDGPEQVTVALCVAAITALVVIRQISALRDNTRLLATVDANLSQLREYQTELDHQISHDALTGVANRERFAEQVTARLATGGPFHVAMLDLDDFKVINDRMGHGTGDALLRTVSRRLREGLRPQDVVARQGGDEFTLLLPDLDDEAAARLLNEVLDRVQETLSLNGSDLEPRVSIGVTASRPGDTPEELVRRADVAMYAAKNTGGGRCTWFDPIMDQLADADAKLAADLRQALTRDELFLLYQPIVELPHGRLAGVEALVRWRHPEHGLVSPAVFIPLAERNGHIVELGRWILREAVRQAAEWERAYGDNAPEKVSVNISARQLREPGFVAEVAELLRSSGIDPHRLVAEVTETAVLGTGEALEAVRDLHALGLRIALDDFGTGQSSLSLLVDCPVKVLKVDKSFVDGVTGSSTQAVIVNGLIGITEGLKIEAVAEGVETADQAYRLHKMGYRLAQGFHFARPMAGSDIELLLTVPADRKVRQA</sequence>